<feature type="region of interest" description="Disordered" evidence="2">
    <location>
        <begin position="229"/>
        <end position="253"/>
    </location>
</feature>
<proteinExistence type="predicted"/>
<sequence length="253" mass="28121">MAAGISCGTEGNPMMVHRMPAIFTCVSIVTLLTAFPAGAEIVFDPSVYARQFEQLTELKKQVDTLTSQLKVAQDQLNQAKQLYDSLNKRTNANDIGALLNTPQFRKVLPQQFSDIERLVAGQSGGNFADAMNHYLSQNRAYAGNSGNSYYQSELDRIARQTGAKHSMGQAVYDTASQRIDALEELRTRISSATDVKETLDLSARLQAEQALLQNDVLRMQGLAMIQQARTDMDGQREREKQRQLVDEMKAALQ</sequence>
<dbReference type="Gene3D" id="1.20.58.430">
    <property type="entry name" value="Type IV secretion system, VirB5-domain"/>
    <property type="match status" value="1"/>
</dbReference>
<dbReference type="InterPro" id="IPR023220">
    <property type="entry name" value="T4SS_VirB5-domain"/>
</dbReference>
<dbReference type="CDD" id="cd14262">
    <property type="entry name" value="VirB5_like"/>
    <property type="match status" value="1"/>
</dbReference>
<dbReference type="NCBIfam" id="TIGR02791">
    <property type="entry name" value="VirB5"/>
    <property type="match status" value="1"/>
</dbReference>
<keyword evidence="1" id="KW-0175">Coiled coil</keyword>
<feature type="coiled-coil region" evidence="1">
    <location>
        <begin position="48"/>
        <end position="89"/>
    </location>
</feature>
<accession>A0ABZ2PC84</accession>
<dbReference type="Pfam" id="PF07996">
    <property type="entry name" value="T4SS"/>
    <property type="match status" value="1"/>
</dbReference>
<feature type="compositionally biased region" description="Basic and acidic residues" evidence="2">
    <location>
        <begin position="230"/>
        <end position="253"/>
    </location>
</feature>
<gene>
    <name evidence="3" type="primary">virB5</name>
    <name evidence="3" type="ORF">WDK88_45375</name>
</gene>
<reference evidence="3" key="2">
    <citation type="submission" date="2024-03" db="EMBL/GenBank/DDBJ databases">
        <authorList>
            <person name="Bromfield E.S.P."/>
            <person name="Cloutier S."/>
        </authorList>
    </citation>
    <scope>NUCLEOTIDE SEQUENCE</scope>
    <source>
        <strain evidence="3">5S5</strain>
        <plasmid evidence="3">pBs5S5a</plasmid>
    </source>
</reference>
<dbReference type="InterPro" id="IPR014158">
    <property type="entry name" value="T4SS_VirB5"/>
</dbReference>
<evidence type="ECO:0000313" key="4">
    <source>
        <dbReference type="Proteomes" id="UP001432046"/>
    </source>
</evidence>
<dbReference type="EMBL" id="CP147713">
    <property type="protein sequence ID" value="WXC84839.1"/>
    <property type="molecule type" value="Genomic_DNA"/>
</dbReference>
<organism evidence="3 4">
    <name type="scientific">Bradyrhizobium septentrionale</name>
    <dbReference type="NCBI Taxonomy" id="1404411"/>
    <lineage>
        <taxon>Bacteria</taxon>
        <taxon>Pseudomonadati</taxon>
        <taxon>Pseudomonadota</taxon>
        <taxon>Alphaproteobacteria</taxon>
        <taxon>Hyphomicrobiales</taxon>
        <taxon>Nitrobacteraceae</taxon>
        <taxon>Bradyrhizobium</taxon>
    </lineage>
</organism>
<keyword evidence="4" id="KW-1185">Reference proteome</keyword>
<evidence type="ECO:0000313" key="3">
    <source>
        <dbReference type="EMBL" id="WXC84839.1"/>
    </source>
</evidence>
<protein>
    <submittedName>
        <fullName evidence="3">P-type DNA transfer protein VirB5</fullName>
    </submittedName>
</protein>
<dbReference type="Proteomes" id="UP001432046">
    <property type="component" value="Plasmid pBs5S5a"/>
</dbReference>
<evidence type="ECO:0000256" key="2">
    <source>
        <dbReference type="SAM" id="MobiDB-lite"/>
    </source>
</evidence>
<keyword evidence="3" id="KW-0614">Plasmid</keyword>
<reference evidence="3" key="1">
    <citation type="journal article" date="2021" name="Int. J. Syst. Evol. Microbiol.">
        <title>Bradyrhizobium septentrionale sp. nov. (sv. septentrionale) and Bradyrhizobium quebecense sp. nov. (sv. septentrionale) associated with legumes native to Canada possess rearranged symbiosis genes and numerous insertion sequences.</title>
        <authorList>
            <person name="Bromfield E.S.P."/>
            <person name="Cloutier S."/>
        </authorList>
    </citation>
    <scope>NUCLEOTIDE SEQUENCE</scope>
    <source>
        <strain evidence="3">5S5</strain>
    </source>
</reference>
<name>A0ABZ2PC84_9BRAD</name>
<geneLocation type="plasmid" evidence="3 4">
    <name>pBs5S5a</name>
</geneLocation>
<dbReference type="RefSeq" id="WP_338835197.1">
    <property type="nucleotide sequence ID" value="NZ_CP147713.1"/>
</dbReference>
<dbReference type="SUPFAM" id="SSF101082">
    <property type="entry name" value="Typo IV secretion system protein TraC"/>
    <property type="match status" value="1"/>
</dbReference>
<evidence type="ECO:0000256" key="1">
    <source>
        <dbReference type="SAM" id="Coils"/>
    </source>
</evidence>